<evidence type="ECO:0000313" key="2">
    <source>
        <dbReference type="EMBL" id="MCZ7407448.1"/>
    </source>
</evidence>
<gene>
    <name evidence="2" type="ORF">NND69_03605</name>
</gene>
<organism evidence="2 3">
    <name type="scientific">Parvimonas micra</name>
    <dbReference type="NCBI Taxonomy" id="33033"/>
    <lineage>
        <taxon>Bacteria</taxon>
        <taxon>Bacillati</taxon>
        <taxon>Bacillota</taxon>
        <taxon>Tissierellia</taxon>
        <taxon>Tissierellales</taxon>
        <taxon>Peptoniphilaceae</taxon>
        <taxon>Parvimonas</taxon>
    </lineage>
</organism>
<protein>
    <submittedName>
        <fullName evidence="2">Uncharacterized protein</fullName>
    </submittedName>
</protein>
<evidence type="ECO:0000256" key="1">
    <source>
        <dbReference type="SAM" id="Phobius"/>
    </source>
</evidence>
<proteinExistence type="predicted"/>
<name>A0A9X3K922_9FIRM</name>
<sequence>MFDFFRYFLIGFKSMLQYIIIRNAFIFIALAFVIIIFRRFSIASRSGGSVFRPYHISDGNFYIHNALYVFDRVISLNEIKSIDVNRFRGVNLNGRRYILTIKFKNGKSRSIFFGRNKANDELVRNLKQDTKRYNIKIHTCLFD</sequence>
<keyword evidence="1" id="KW-0812">Transmembrane</keyword>
<dbReference type="Proteomes" id="UP001141458">
    <property type="component" value="Unassembled WGS sequence"/>
</dbReference>
<feature type="transmembrane region" description="Helical" evidence="1">
    <location>
        <begin position="15"/>
        <end position="37"/>
    </location>
</feature>
<keyword evidence="1" id="KW-0472">Membrane</keyword>
<reference evidence="2" key="1">
    <citation type="submission" date="2022-07" db="EMBL/GenBank/DDBJ databases">
        <title>Parvimonas micra travels from the subgingival sulcus of the human oral cavity to the colorectal adenocarcinoma.</title>
        <authorList>
            <person name="Conde-Perez K."/>
            <person name="Buetas E."/>
            <person name="Aja-Macaya P."/>
            <person name="Martin-De Arribas E."/>
            <person name="Iglesias-Corras I."/>
            <person name="Trigo-Tasende N."/>
            <person name="Nasser-Ali M."/>
            <person name="Estevez L.S."/>
            <person name="Rumbo-Feal S."/>
            <person name="Otero-Alen B."/>
            <person name="Noguera J.F."/>
            <person name="Concha A."/>
            <person name="Pardinas-Lopez S."/>
            <person name="Carda-Dieguez M."/>
            <person name="Gomez-Randulfe I."/>
            <person name="Martinez-Lago N."/>
            <person name="Ladra S."/>
            <person name="Aparicio L.A."/>
            <person name="Bou G."/>
            <person name="Mira A."/>
            <person name="Vallejo J.A."/>
            <person name="Poza M."/>
        </authorList>
    </citation>
    <scope>NUCLEOTIDE SEQUENCE</scope>
    <source>
        <strain evidence="2">PM79KC-AC-4</strain>
    </source>
</reference>
<dbReference type="AlphaFoldDB" id="A0A9X3K922"/>
<dbReference type="RefSeq" id="WP_269720706.1">
    <property type="nucleotide sequence ID" value="NZ_CP101408.1"/>
</dbReference>
<comment type="caution">
    <text evidence="2">The sequence shown here is derived from an EMBL/GenBank/DDBJ whole genome shotgun (WGS) entry which is preliminary data.</text>
</comment>
<dbReference type="EMBL" id="JANDZV010000002">
    <property type="protein sequence ID" value="MCZ7407448.1"/>
    <property type="molecule type" value="Genomic_DNA"/>
</dbReference>
<evidence type="ECO:0000313" key="3">
    <source>
        <dbReference type="Proteomes" id="UP001141458"/>
    </source>
</evidence>
<keyword evidence="1" id="KW-1133">Transmembrane helix</keyword>
<accession>A0A9X3K922</accession>